<dbReference type="AlphaFoldDB" id="A0A512DSM6"/>
<feature type="domain" description="HAMP" evidence="11">
    <location>
        <begin position="305"/>
        <end position="358"/>
    </location>
</feature>
<dbReference type="InterPro" id="IPR003594">
    <property type="entry name" value="HATPase_dom"/>
</dbReference>
<comment type="subcellular location">
    <subcellularLocation>
        <location evidence="2">Membrane</location>
    </subcellularLocation>
</comment>
<evidence type="ECO:0000256" key="5">
    <source>
        <dbReference type="ARBA" id="ARBA00022679"/>
    </source>
</evidence>
<dbReference type="GO" id="GO:0004673">
    <property type="term" value="F:protein histidine kinase activity"/>
    <property type="evidence" value="ECO:0007669"/>
    <property type="project" value="UniProtKB-EC"/>
</dbReference>
<keyword evidence="9" id="KW-0812">Transmembrane</keyword>
<dbReference type="GO" id="GO:0007165">
    <property type="term" value="P:signal transduction"/>
    <property type="evidence" value="ECO:0007669"/>
    <property type="project" value="InterPro"/>
</dbReference>
<proteinExistence type="predicted"/>
<evidence type="ECO:0000256" key="2">
    <source>
        <dbReference type="ARBA" id="ARBA00004370"/>
    </source>
</evidence>
<dbReference type="SUPFAM" id="SSF55785">
    <property type="entry name" value="PYP-like sensor domain (PAS domain)"/>
    <property type="match status" value="1"/>
</dbReference>
<feature type="transmembrane region" description="Helical" evidence="9">
    <location>
        <begin position="285"/>
        <end position="304"/>
    </location>
</feature>
<comment type="catalytic activity">
    <reaction evidence="1">
        <text>ATP + protein L-histidine = ADP + protein N-phospho-L-histidine.</text>
        <dbReference type="EC" id="2.7.13.3"/>
    </reaction>
</comment>
<reference evidence="12 13" key="1">
    <citation type="submission" date="2019-07" db="EMBL/GenBank/DDBJ databases">
        <title>Whole genome shotgun sequence of Skermanella aerolata NBRC 106429.</title>
        <authorList>
            <person name="Hosoyama A."/>
            <person name="Uohara A."/>
            <person name="Ohji S."/>
            <person name="Ichikawa N."/>
        </authorList>
    </citation>
    <scope>NUCLEOTIDE SEQUENCE [LARGE SCALE GENOMIC DNA]</scope>
    <source>
        <strain evidence="12 13">NBRC 106429</strain>
    </source>
</reference>
<dbReference type="Gene3D" id="6.10.340.10">
    <property type="match status" value="1"/>
</dbReference>
<dbReference type="GO" id="GO:0016020">
    <property type="term" value="C:membrane"/>
    <property type="evidence" value="ECO:0007669"/>
    <property type="project" value="UniProtKB-SubCell"/>
</dbReference>
<evidence type="ECO:0000256" key="8">
    <source>
        <dbReference type="ARBA" id="ARBA00022840"/>
    </source>
</evidence>
<dbReference type="EMBL" id="BJYZ01000016">
    <property type="protein sequence ID" value="GEO39446.1"/>
    <property type="molecule type" value="Genomic_DNA"/>
</dbReference>
<keyword evidence="9" id="KW-1133">Transmembrane helix</keyword>
<dbReference type="PANTHER" id="PTHR41523:SF7">
    <property type="entry name" value="HISTIDINE KINASE"/>
    <property type="match status" value="1"/>
</dbReference>
<dbReference type="Gene3D" id="3.30.450.20">
    <property type="entry name" value="PAS domain"/>
    <property type="match status" value="2"/>
</dbReference>
<dbReference type="InterPro" id="IPR003660">
    <property type="entry name" value="HAMP_dom"/>
</dbReference>
<evidence type="ECO:0000313" key="12">
    <source>
        <dbReference type="EMBL" id="GEO39446.1"/>
    </source>
</evidence>
<name>A0A512DSM6_9PROT</name>
<dbReference type="Proteomes" id="UP000321523">
    <property type="component" value="Unassembled WGS sequence"/>
</dbReference>
<keyword evidence="7" id="KW-0418">Kinase</keyword>
<keyword evidence="5" id="KW-0808">Transferase</keyword>
<evidence type="ECO:0000256" key="1">
    <source>
        <dbReference type="ARBA" id="ARBA00000085"/>
    </source>
</evidence>
<comment type="caution">
    <text evidence="12">The sequence shown here is derived from an EMBL/GenBank/DDBJ whole genome shotgun (WGS) entry which is preliminary data.</text>
</comment>
<dbReference type="InterPro" id="IPR035965">
    <property type="entry name" value="PAS-like_dom_sf"/>
</dbReference>
<keyword evidence="13" id="KW-1185">Reference proteome</keyword>
<dbReference type="EC" id="2.7.13.3" evidence="3"/>
<dbReference type="CDD" id="cd12914">
    <property type="entry name" value="PDC1_DGC_like"/>
    <property type="match status" value="1"/>
</dbReference>
<gene>
    <name evidence="12" type="ORF">SAE02_35940</name>
</gene>
<protein>
    <recommendedName>
        <fullName evidence="3">histidine kinase</fullName>
        <ecNumber evidence="3">2.7.13.3</ecNumber>
    </recommendedName>
</protein>
<evidence type="ECO:0000256" key="3">
    <source>
        <dbReference type="ARBA" id="ARBA00012438"/>
    </source>
</evidence>
<dbReference type="CDD" id="cd18774">
    <property type="entry name" value="PDC2_HK_sensor"/>
    <property type="match status" value="1"/>
</dbReference>
<dbReference type="Gene3D" id="3.30.565.10">
    <property type="entry name" value="Histidine kinase-like ATPase, C-terminal domain"/>
    <property type="match status" value="1"/>
</dbReference>
<evidence type="ECO:0000256" key="4">
    <source>
        <dbReference type="ARBA" id="ARBA00022553"/>
    </source>
</evidence>
<keyword evidence="9" id="KW-0472">Membrane</keyword>
<dbReference type="GO" id="GO:0005524">
    <property type="term" value="F:ATP binding"/>
    <property type="evidence" value="ECO:0007669"/>
    <property type="project" value="UniProtKB-KW"/>
</dbReference>
<evidence type="ECO:0000256" key="9">
    <source>
        <dbReference type="SAM" id="Phobius"/>
    </source>
</evidence>
<dbReference type="Pfam" id="PF02518">
    <property type="entry name" value="HATPase_c"/>
    <property type="match status" value="1"/>
</dbReference>
<accession>A0A512DSM6</accession>
<dbReference type="InterPro" id="IPR036890">
    <property type="entry name" value="HATPase_C_sf"/>
</dbReference>
<dbReference type="PROSITE" id="PS50885">
    <property type="entry name" value="HAMP"/>
    <property type="match status" value="1"/>
</dbReference>
<organism evidence="12 13">
    <name type="scientific">Skermanella aerolata</name>
    <dbReference type="NCBI Taxonomy" id="393310"/>
    <lineage>
        <taxon>Bacteria</taxon>
        <taxon>Pseudomonadati</taxon>
        <taxon>Pseudomonadota</taxon>
        <taxon>Alphaproteobacteria</taxon>
        <taxon>Rhodospirillales</taxon>
        <taxon>Azospirillaceae</taxon>
        <taxon>Skermanella</taxon>
    </lineage>
</organism>
<evidence type="ECO:0000256" key="6">
    <source>
        <dbReference type="ARBA" id="ARBA00022741"/>
    </source>
</evidence>
<dbReference type="SMART" id="SM00387">
    <property type="entry name" value="HATPase_c"/>
    <property type="match status" value="1"/>
</dbReference>
<evidence type="ECO:0000256" key="7">
    <source>
        <dbReference type="ARBA" id="ARBA00022777"/>
    </source>
</evidence>
<evidence type="ECO:0000259" key="10">
    <source>
        <dbReference type="PROSITE" id="PS50113"/>
    </source>
</evidence>
<keyword evidence="4" id="KW-0597">Phosphoprotein</keyword>
<keyword evidence="6" id="KW-0547">Nucleotide-binding</keyword>
<dbReference type="SUPFAM" id="SSF55874">
    <property type="entry name" value="ATPase domain of HSP90 chaperone/DNA topoisomerase II/histidine kinase"/>
    <property type="match status" value="1"/>
</dbReference>
<feature type="domain" description="PAC" evidence="10">
    <location>
        <begin position="427"/>
        <end position="478"/>
    </location>
</feature>
<dbReference type="Pfam" id="PF07568">
    <property type="entry name" value="HisKA_2"/>
    <property type="match status" value="1"/>
</dbReference>
<keyword evidence="8" id="KW-0067">ATP-binding</keyword>
<evidence type="ECO:0000313" key="13">
    <source>
        <dbReference type="Proteomes" id="UP000321523"/>
    </source>
</evidence>
<dbReference type="PANTHER" id="PTHR41523">
    <property type="entry name" value="TWO-COMPONENT SYSTEM SENSOR PROTEIN"/>
    <property type="match status" value="1"/>
</dbReference>
<dbReference type="InterPro" id="IPR011495">
    <property type="entry name" value="Sig_transdc_His_kin_sub2_dim/P"/>
</dbReference>
<dbReference type="PROSITE" id="PS50113">
    <property type="entry name" value="PAC"/>
    <property type="match status" value="1"/>
</dbReference>
<evidence type="ECO:0000259" key="11">
    <source>
        <dbReference type="PROSITE" id="PS50885"/>
    </source>
</evidence>
<sequence length="700" mass="76450">MAFAILSSIVVIGISMLVGAIASRQVERSSSAMLTEVAHQMRDKLDTGMFERFRDIGVAASLTKHLLGPGSADGWRSLVNRLQATYPLYAWIGFTDVQGTVVASTGGLLEGRDVGARPWFQEGLRGIHAGDVHEALLLAKLLAEPSEEPPRFVDVAAPVVDAGGNTIGVLGAHLNWQWAEEVERSVLVDAARHEAAEVLVVTREGQVILGPTGLRHTALDLASLRAARADGGGSMVERWPDGRDYVVGYARSLGHREYSGLGWTILARQPLEVALAPVSTLRQSILMVGLATLLASLGLAWFMASRLASPLARLRRAADRLMEVSGPVSIPLADDYAEVKSLSQSLDLLVRRLRDREEQVRMTVEAGQVGTWDWDMESGAMTCSDRCREILDIDGAIGLAAILDRVHVDDREYFGRSMDTISILGEMRMEIRTVDRAGETRWIDIRGRVAENRTRSARFLGTMIDITDRIRLMQELGDSLHEKDILLTEVHHRVKNNLQAICGLLQVESNRLRHNPEARERMHLIGQRIAVLGSIHQHLYTADNVAEVRIVDHFRRLCETLWGSYLDRPVKLTVDAEPLCCDLDTALPLGLIAHELVINSLKHGCADGGQGCVRIGLHHRPEIGRVVLTVSDDGPGPAEDAAAGAGLGLILLRALADQIDATVEVCTLAGYRTTVSVEEHRFSGFGAGAPSRRAWEVAAT</sequence>
<dbReference type="InterPro" id="IPR000700">
    <property type="entry name" value="PAS-assoc_C"/>
</dbReference>